<dbReference type="InterPro" id="IPR051533">
    <property type="entry name" value="WaaL-like"/>
</dbReference>
<dbReference type="GO" id="GO:0016020">
    <property type="term" value="C:membrane"/>
    <property type="evidence" value="ECO:0007669"/>
    <property type="project" value="UniProtKB-SubCell"/>
</dbReference>
<evidence type="ECO:0000259" key="6">
    <source>
        <dbReference type="Pfam" id="PF04932"/>
    </source>
</evidence>
<evidence type="ECO:0000313" key="7">
    <source>
        <dbReference type="EMBL" id="AGX06513.1"/>
    </source>
</evidence>
<dbReference type="PANTHER" id="PTHR37422">
    <property type="entry name" value="TEICHURONIC ACID BIOSYNTHESIS PROTEIN TUAE"/>
    <property type="match status" value="1"/>
</dbReference>
<keyword evidence="2 5" id="KW-0812">Transmembrane</keyword>
<comment type="subcellular location">
    <subcellularLocation>
        <location evidence="1">Membrane</location>
        <topology evidence="1">Multi-pass membrane protein</topology>
    </subcellularLocation>
</comment>
<feature type="transmembrane region" description="Helical" evidence="5">
    <location>
        <begin position="284"/>
        <end position="305"/>
    </location>
</feature>
<gene>
    <name evidence="7" type="ORF">N288_23370</name>
</gene>
<dbReference type="InterPro" id="IPR007016">
    <property type="entry name" value="O-antigen_ligase-rel_domated"/>
</dbReference>
<dbReference type="KEGG" id="bif:N288_23370"/>
<name>U5LGG1_9BACI</name>
<accession>U5LGG1</accession>
<keyword evidence="4 5" id="KW-0472">Membrane</keyword>
<evidence type="ECO:0000313" key="8">
    <source>
        <dbReference type="Proteomes" id="UP000017805"/>
    </source>
</evidence>
<evidence type="ECO:0000256" key="5">
    <source>
        <dbReference type="SAM" id="Phobius"/>
    </source>
</evidence>
<dbReference type="Pfam" id="PF04932">
    <property type="entry name" value="Wzy_C"/>
    <property type="match status" value="1"/>
</dbReference>
<feature type="transmembrane region" description="Helical" evidence="5">
    <location>
        <begin position="464"/>
        <end position="481"/>
    </location>
</feature>
<feature type="transmembrane region" description="Helical" evidence="5">
    <location>
        <begin position="103"/>
        <end position="122"/>
    </location>
</feature>
<feature type="transmembrane region" description="Helical" evidence="5">
    <location>
        <begin position="406"/>
        <end position="430"/>
    </location>
</feature>
<sequence>MMNISWRDFPFALISVPLIILALVIPHSLVGLGVSALLALYAFFSPKNGLLNLLIYFPTRSFLIEINPSLKMAGDLIILAAFASVVLKYLLQKEWKKIFEFHIFEWAFFAFCAVGAISAFLTGVSLTAIVFQLRAFLITYIVFYVVRRLNITKEDILKFLWTTFFMAILLCLHGLVEKLSLRTLLMPEKWVGRSLSYNNRVRIYGLIDNPNVLAVYLSIAFMLGVYLKQLVNNGKTRLFINIGLVLMLGVITLTYSRGTYIGFVIAFVVYILLTKEWKRARNIVIGILIAVVLVNIPVTKGANYFKLQGLDQDVPRTETPADQTEQPSDEERRFKETFEMSTVELSKTTGRLFIVNKGFEIFKDHPVIGTGFATYGDSAAKSYSSPIYDDYGIENDIYSDNQYIQIIAQTGAVGVILFAVFLLGMLFFLWKNRQESKAAIALMSVLLAVFACALLYNIWEDKTYTTYFFMMLAAVAGTFTVKRNEQS</sequence>
<feature type="transmembrane region" description="Helical" evidence="5">
    <location>
        <begin position="439"/>
        <end position="458"/>
    </location>
</feature>
<evidence type="ECO:0000256" key="1">
    <source>
        <dbReference type="ARBA" id="ARBA00004141"/>
    </source>
</evidence>
<reference evidence="7 8" key="1">
    <citation type="submission" date="2013-07" db="EMBL/GenBank/DDBJ databases">
        <title>Complete genome sequence of Bacillus infantis NRRL B-14911 that has potential to induce cardiac disease by antigenic mimicry.</title>
        <authorList>
            <person name="Massilamany C."/>
            <person name="Smith T.P.L."/>
            <person name="Loy J.D."/>
            <person name="Barletta R."/>
            <person name="Reddy J."/>
        </authorList>
    </citation>
    <scope>NUCLEOTIDE SEQUENCE [LARGE SCALE GENOMIC DNA]</scope>
    <source>
        <strain evidence="7 8">NRRL B-14911</strain>
    </source>
</reference>
<evidence type="ECO:0000256" key="3">
    <source>
        <dbReference type="ARBA" id="ARBA00022989"/>
    </source>
</evidence>
<feature type="transmembrane region" description="Helical" evidence="5">
    <location>
        <begin position="260"/>
        <end position="277"/>
    </location>
</feature>
<dbReference type="PANTHER" id="PTHR37422:SF13">
    <property type="entry name" value="LIPOPOLYSACCHARIDE BIOSYNTHESIS PROTEIN PA4999-RELATED"/>
    <property type="match status" value="1"/>
</dbReference>
<dbReference type="PATRIC" id="fig|1367477.3.peg.4661"/>
<keyword evidence="3 5" id="KW-1133">Transmembrane helix</keyword>
<feature type="transmembrane region" description="Helical" evidence="5">
    <location>
        <begin position="72"/>
        <end position="91"/>
    </location>
</feature>
<dbReference type="Proteomes" id="UP000017805">
    <property type="component" value="Chromosome"/>
</dbReference>
<dbReference type="EMBL" id="CP006643">
    <property type="protein sequence ID" value="AGX06513.1"/>
    <property type="molecule type" value="Genomic_DNA"/>
</dbReference>
<organism evidence="7 8">
    <name type="scientific">Bacillus infantis NRRL B-14911</name>
    <dbReference type="NCBI Taxonomy" id="1367477"/>
    <lineage>
        <taxon>Bacteria</taxon>
        <taxon>Bacillati</taxon>
        <taxon>Bacillota</taxon>
        <taxon>Bacilli</taxon>
        <taxon>Bacillales</taxon>
        <taxon>Bacillaceae</taxon>
        <taxon>Bacillus</taxon>
    </lineage>
</organism>
<evidence type="ECO:0000256" key="2">
    <source>
        <dbReference type="ARBA" id="ARBA00022692"/>
    </source>
</evidence>
<feature type="domain" description="O-antigen ligase-related" evidence="6">
    <location>
        <begin position="243"/>
        <end position="419"/>
    </location>
</feature>
<dbReference type="STRING" id="1367477.N288_23370"/>
<protein>
    <recommendedName>
        <fullName evidence="6">O-antigen ligase-related domain-containing protein</fullName>
    </recommendedName>
</protein>
<feature type="transmembrane region" description="Helical" evidence="5">
    <location>
        <begin position="203"/>
        <end position="226"/>
    </location>
</feature>
<proteinExistence type="predicted"/>
<dbReference type="AlphaFoldDB" id="U5LGG1"/>
<dbReference type="HOGENOM" id="CLU_596731_0_0_9"/>
<feature type="transmembrane region" description="Helical" evidence="5">
    <location>
        <begin position="12"/>
        <end position="44"/>
    </location>
</feature>
<feature type="transmembrane region" description="Helical" evidence="5">
    <location>
        <begin position="128"/>
        <end position="146"/>
    </location>
</feature>
<evidence type="ECO:0000256" key="4">
    <source>
        <dbReference type="ARBA" id="ARBA00023136"/>
    </source>
</evidence>
<feature type="transmembrane region" description="Helical" evidence="5">
    <location>
        <begin position="158"/>
        <end position="176"/>
    </location>
</feature>
<feature type="transmembrane region" description="Helical" evidence="5">
    <location>
        <begin position="238"/>
        <end position="254"/>
    </location>
</feature>
<keyword evidence="8" id="KW-1185">Reference proteome</keyword>